<keyword evidence="2" id="KW-1185">Reference proteome</keyword>
<dbReference type="EMBL" id="JAJVCZ030000005">
    <property type="protein sequence ID" value="KAL0259524.1"/>
    <property type="molecule type" value="Genomic_DNA"/>
</dbReference>
<dbReference type="RefSeq" id="XP_066632553.1">
    <property type="nucleotide sequence ID" value="XM_066776711.1"/>
</dbReference>
<dbReference type="GeneID" id="92009346"/>
<name>A0ABR3CJ86_9PEZI</name>
<comment type="caution">
    <text evidence="1">The sequence shown here is derived from an EMBL/GenBank/DDBJ whole genome shotgun (WGS) entry which is preliminary data.</text>
</comment>
<proteinExistence type="predicted"/>
<accession>A0ABR3CJ86</accession>
<protein>
    <submittedName>
        <fullName evidence="1">Uncharacterized protein</fullName>
    </submittedName>
</protein>
<sequence>MPEVSHIVGSLKDSPRTSFTGVLQQKISEPEQRWTKRELQPRLESATIGGLTSKECRVMQYRTLLADLMCYNHTLAAKDPSEAGVVAEEDDKDWLLANLSDGWMRKLETRAGQELQRQKEEDAREQHRRIMSGHGLSEVEWARIRARNHKVERAANKKMWEECKMTALREWKSASGFDYTHKVQELLDLQAFHDIQKAELNARTDTPQSLVSKAIATAERLAEDVDSGLDVVENQTETTECLLKLSEQSMLRVHTRVRRLMAADVEGETARNEEMRRRLEHPKALDYMFEGKTELEAARAVVNSTRRFVETIEEDVEKTILATVDTISALKDARLALDFQ</sequence>
<organism evidence="1 2">
    <name type="scientific">Diplodia seriata</name>
    <dbReference type="NCBI Taxonomy" id="420778"/>
    <lineage>
        <taxon>Eukaryota</taxon>
        <taxon>Fungi</taxon>
        <taxon>Dikarya</taxon>
        <taxon>Ascomycota</taxon>
        <taxon>Pezizomycotina</taxon>
        <taxon>Dothideomycetes</taxon>
        <taxon>Dothideomycetes incertae sedis</taxon>
        <taxon>Botryosphaeriales</taxon>
        <taxon>Botryosphaeriaceae</taxon>
        <taxon>Diplodia</taxon>
    </lineage>
</organism>
<dbReference type="Proteomes" id="UP001430584">
    <property type="component" value="Unassembled WGS sequence"/>
</dbReference>
<evidence type="ECO:0000313" key="2">
    <source>
        <dbReference type="Proteomes" id="UP001430584"/>
    </source>
</evidence>
<gene>
    <name evidence="1" type="ORF">SLS55_005261</name>
</gene>
<reference evidence="1 2" key="1">
    <citation type="submission" date="2024-02" db="EMBL/GenBank/DDBJ databases">
        <title>De novo assembly and annotation of 12 fungi associated with fruit tree decline syndrome in Ontario, Canada.</title>
        <authorList>
            <person name="Sulman M."/>
            <person name="Ellouze W."/>
            <person name="Ilyukhin E."/>
        </authorList>
    </citation>
    <scope>NUCLEOTIDE SEQUENCE [LARGE SCALE GENOMIC DNA]</scope>
    <source>
        <strain evidence="1 2">FDS-637</strain>
    </source>
</reference>
<evidence type="ECO:0000313" key="1">
    <source>
        <dbReference type="EMBL" id="KAL0259524.1"/>
    </source>
</evidence>